<dbReference type="SUPFAM" id="SSF82771">
    <property type="entry name" value="GIY-YIG endonuclease"/>
    <property type="match status" value="1"/>
</dbReference>
<comment type="similarity">
    <text evidence="1">Belongs to the UPF0213 family.</text>
</comment>
<name>A0ABY9P4K2_9GAMM</name>
<evidence type="ECO:0000313" key="4">
    <source>
        <dbReference type="Proteomes" id="UP001229313"/>
    </source>
</evidence>
<dbReference type="InterPro" id="IPR050190">
    <property type="entry name" value="UPF0213_domain"/>
</dbReference>
<dbReference type="Pfam" id="PF01541">
    <property type="entry name" value="GIY-YIG"/>
    <property type="match status" value="1"/>
</dbReference>
<evidence type="ECO:0000313" key="3">
    <source>
        <dbReference type="EMBL" id="WMT01983.1"/>
    </source>
</evidence>
<dbReference type="InterPro" id="IPR000305">
    <property type="entry name" value="GIY-YIG_endonuc"/>
</dbReference>
<evidence type="ECO:0000259" key="2">
    <source>
        <dbReference type="PROSITE" id="PS50164"/>
    </source>
</evidence>
<gene>
    <name evidence="3" type="ORF">RDV84_18745</name>
</gene>
<dbReference type="PROSITE" id="PS50164">
    <property type="entry name" value="GIY_YIG"/>
    <property type="match status" value="1"/>
</dbReference>
<dbReference type="Proteomes" id="UP001229313">
    <property type="component" value="Chromosome"/>
</dbReference>
<accession>A0ABY9P4K2</accession>
<dbReference type="PANTHER" id="PTHR34477">
    <property type="entry name" value="UPF0213 PROTEIN YHBQ"/>
    <property type="match status" value="1"/>
</dbReference>
<dbReference type="RefSeq" id="WP_309151194.1">
    <property type="nucleotide sequence ID" value="NZ_CP133568.1"/>
</dbReference>
<protein>
    <submittedName>
        <fullName evidence="3">GIY-YIG nuclease family protein</fullName>
    </submittedName>
</protein>
<dbReference type="PANTHER" id="PTHR34477:SF5">
    <property type="entry name" value="BSL5627 PROTEIN"/>
    <property type="match status" value="1"/>
</dbReference>
<reference evidence="3 4" key="1">
    <citation type="submission" date="2023-08" db="EMBL/GenBank/DDBJ databases">
        <title>The whole genome sequence of Lysobacter yananisis.</title>
        <authorList>
            <person name="Sun H."/>
        </authorList>
    </citation>
    <scope>NUCLEOTIDE SEQUENCE [LARGE SCALE GENOMIC DNA]</scope>
    <source>
        <strain evidence="3 4">SNNU513</strain>
    </source>
</reference>
<dbReference type="CDD" id="cd10448">
    <property type="entry name" value="GIY-YIG_unchar_3"/>
    <property type="match status" value="1"/>
</dbReference>
<keyword evidence="4" id="KW-1185">Reference proteome</keyword>
<dbReference type="Gene3D" id="3.40.1440.10">
    <property type="entry name" value="GIY-YIG endonuclease"/>
    <property type="match status" value="1"/>
</dbReference>
<sequence length="105" mass="12126">MRTRLPCVYLLASSMRGTLYLGVTSDLIQRVWQHKSRQVPGFSCKYGTHLLVWYETHEAMDMAIVREKRIKSWKRAWKLELIESANPQWRDLYSAIIGASAAPAS</sequence>
<dbReference type="InterPro" id="IPR035901">
    <property type="entry name" value="GIY-YIG_endonuc_sf"/>
</dbReference>
<evidence type="ECO:0000256" key="1">
    <source>
        <dbReference type="ARBA" id="ARBA00007435"/>
    </source>
</evidence>
<dbReference type="EMBL" id="CP133568">
    <property type="protein sequence ID" value="WMT01983.1"/>
    <property type="molecule type" value="Genomic_DNA"/>
</dbReference>
<feature type="domain" description="GIY-YIG" evidence="2">
    <location>
        <begin position="4"/>
        <end position="80"/>
    </location>
</feature>
<organism evidence="3 4">
    <name type="scientific">Lysobacter yananisis</name>
    <dbReference type="NCBI Taxonomy" id="1003114"/>
    <lineage>
        <taxon>Bacteria</taxon>
        <taxon>Pseudomonadati</taxon>
        <taxon>Pseudomonadota</taxon>
        <taxon>Gammaproteobacteria</taxon>
        <taxon>Lysobacterales</taxon>
        <taxon>Lysobacteraceae</taxon>
        <taxon>Lysobacter</taxon>
    </lineage>
</organism>
<proteinExistence type="inferred from homology"/>